<evidence type="ECO:0000259" key="3">
    <source>
        <dbReference type="Pfam" id="PF13472"/>
    </source>
</evidence>
<evidence type="ECO:0000313" key="5">
    <source>
        <dbReference type="Proteomes" id="UP000241818"/>
    </source>
</evidence>
<accession>A0A2T3AUF6</accession>
<dbReference type="GeneID" id="36570042"/>
<gene>
    <name evidence="4" type="ORF">M430DRAFT_125749</name>
</gene>
<feature type="region of interest" description="Disordered" evidence="1">
    <location>
        <begin position="308"/>
        <end position="330"/>
    </location>
</feature>
<dbReference type="InterPro" id="IPR036514">
    <property type="entry name" value="SGNH_hydro_sf"/>
</dbReference>
<dbReference type="InParanoid" id="A0A2T3AUF6"/>
<feature type="compositionally biased region" description="Polar residues" evidence="1">
    <location>
        <begin position="312"/>
        <end position="330"/>
    </location>
</feature>
<protein>
    <submittedName>
        <fullName evidence="4">Carbohydrate esterase family 3 protein</fullName>
    </submittedName>
</protein>
<dbReference type="AlphaFoldDB" id="A0A2T3AUF6"/>
<dbReference type="Gene3D" id="3.40.50.1110">
    <property type="entry name" value="SGNH hydrolase"/>
    <property type="match status" value="1"/>
</dbReference>
<name>A0A2T3AUF6_AMORE</name>
<keyword evidence="2" id="KW-0732">Signal</keyword>
<dbReference type="Proteomes" id="UP000241818">
    <property type="component" value="Unassembled WGS sequence"/>
</dbReference>
<feature type="chain" id="PRO_5015439412" evidence="2">
    <location>
        <begin position="23"/>
        <end position="421"/>
    </location>
</feature>
<dbReference type="PANTHER" id="PTHR30383">
    <property type="entry name" value="THIOESTERASE 1/PROTEASE 1/LYSOPHOSPHOLIPASE L1"/>
    <property type="match status" value="1"/>
</dbReference>
<evidence type="ECO:0000256" key="2">
    <source>
        <dbReference type="SAM" id="SignalP"/>
    </source>
</evidence>
<evidence type="ECO:0000313" key="4">
    <source>
        <dbReference type="EMBL" id="PSS12297.1"/>
    </source>
</evidence>
<dbReference type="RefSeq" id="XP_024718295.1">
    <property type="nucleotide sequence ID" value="XM_024861961.1"/>
</dbReference>
<dbReference type="EMBL" id="KZ679015">
    <property type="protein sequence ID" value="PSS12297.1"/>
    <property type="molecule type" value="Genomic_DNA"/>
</dbReference>
<keyword evidence="5" id="KW-1185">Reference proteome</keyword>
<dbReference type="CDD" id="cd01833">
    <property type="entry name" value="XynB_like"/>
    <property type="match status" value="1"/>
</dbReference>
<dbReference type="Pfam" id="PF13472">
    <property type="entry name" value="Lipase_GDSL_2"/>
    <property type="match status" value="1"/>
</dbReference>
<feature type="domain" description="SGNH hydrolase-type esterase" evidence="3">
    <location>
        <begin position="51"/>
        <end position="225"/>
    </location>
</feature>
<dbReference type="SUPFAM" id="SSF52266">
    <property type="entry name" value="SGNH hydrolase"/>
    <property type="match status" value="1"/>
</dbReference>
<organism evidence="4 5">
    <name type="scientific">Amorphotheca resinae ATCC 22711</name>
    <dbReference type="NCBI Taxonomy" id="857342"/>
    <lineage>
        <taxon>Eukaryota</taxon>
        <taxon>Fungi</taxon>
        <taxon>Dikarya</taxon>
        <taxon>Ascomycota</taxon>
        <taxon>Pezizomycotina</taxon>
        <taxon>Leotiomycetes</taxon>
        <taxon>Helotiales</taxon>
        <taxon>Amorphothecaceae</taxon>
        <taxon>Amorphotheca</taxon>
    </lineage>
</organism>
<sequence length="421" mass="43984">MEHHTFFLLCAVMLTLPWLATAFPSLLNDSPASDLRVSHLDSHKRLRILPLGDSITWGYLSSDGNGYRLDLLNLLSPIPVQYIGSQRSGNMTDNHNEGHPGALINQIAGYAYASLSEQPNVVLLMAGTNDINDPVNASTAPQRLGSLIDEVVAACPRAAVLVAELTPIANTTSEARAKVFNAAIPGIIAPKVEEGKHVLTVNMSAYVTAQRLKDGLHPTDVGYALMAQAWYLGIQEAAANGWIEPPINTSNGTPLSAPIPSTTPVLASTTIGYPVSALAQSTTLVSASTANNYSVSSRATQIPTTAPIGYPISTSTPEGNPVSAPSPNTTIVSTSASNGYAISPSFNSSTPISTPSPTIPPTSHSLLNTTLISTPPPTISPTSSTPAPPPTAPSSGSPPSRNQSWITVFLTALFLSAMTTF</sequence>
<dbReference type="InterPro" id="IPR051532">
    <property type="entry name" value="Ester_Hydrolysis_Enzymes"/>
</dbReference>
<feature type="signal peptide" evidence="2">
    <location>
        <begin position="1"/>
        <end position="22"/>
    </location>
</feature>
<feature type="region of interest" description="Disordered" evidence="1">
    <location>
        <begin position="348"/>
        <end position="402"/>
    </location>
</feature>
<dbReference type="InterPro" id="IPR013830">
    <property type="entry name" value="SGNH_hydro"/>
</dbReference>
<dbReference type="OrthoDB" id="3915838at2759"/>
<proteinExistence type="predicted"/>
<evidence type="ECO:0000256" key="1">
    <source>
        <dbReference type="SAM" id="MobiDB-lite"/>
    </source>
</evidence>
<dbReference type="GO" id="GO:0004622">
    <property type="term" value="F:phosphatidylcholine lysophospholipase activity"/>
    <property type="evidence" value="ECO:0007669"/>
    <property type="project" value="TreeGrafter"/>
</dbReference>
<feature type="compositionally biased region" description="Low complexity" evidence="1">
    <location>
        <begin position="348"/>
        <end position="373"/>
    </location>
</feature>
<dbReference type="STRING" id="857342.A0A2T3AUF6"/>
<dbReference type="PANTHER" id="PTHR30383:SF5">
    <property type="entry name" value="SGNH HYDROLASE-TYPE ESTERASE DOMAIN-CONTAINING PROTEIN"/>
    <property type="match status" value="1"/>
</dbReference>
<reference evidence="4 5" key="1">
    <citation type="journal article" date="2018" name="New Phytol.">
        <title>Comparative genomics and transcriptomics depict ericoid mycorrhizal fungi as versatile saprotrophs and plant mutualists.</title>
        <authorList>
            <person name="Martino E."/>
            <person name="Morin E."/>
            <person name="Grelet G.A."/>
            <person name="Kuo A."/>
            <person name="Kohler A."/>
            <person name="Daghino S."/>
            <person name="Barry K.W."/>
            <person name="Cichocki N."/>
            <person name="Clum A."/>
            <person name="Dockter R.B."/>
            <person name="Hainaut M."/>
            <person name="Kuo R.C."/>
            <person name="LaButti K."/>
            <person name="Lindahl B.D."/>
            <person name="Lindquist E.A."/>
            <person name="Lipzen A."/>
            <person name="Khouja H.R."/>
            <person name="Magnuson J."/>
            <person name="Murat C."/>
            <person name="Ohm R.A."/>
            <person name="Singer S.W."/>
            <person name="Spatafora J.W."/>
            <person name="Wang M."/>
            <person name="Veneault-Fourrey C."/>
            <person name="Henrissat B."/>
            <person name="Grigoriev I.V."/>
            <person name="Martin F.M."/>
            <person name="Perotto S."/>
        </authorList>
    </citation>
    <scope>NUCLEOTIDE SEQUENCE [LARGE SCALE GENOMIC DNA]</scope>
    <source>
        <strain evidence="4 5">ATCC 22711</strain>
    </source>
</reference>